<keyword evidence="3" id="KW-1185">Reference proteome</keyword>
<evidence type="ECO:0000313" key="3">
    <source>
        <dbReference type="Proteomes" id="UP001597233"/>
    </source>
</evidence>
<dbReference type="EMBL" id="JBHUEH010000016">
    <property type="protein sequence ID" value="MFD1886694.1"/>
    <property type="molecule type" value="Genomic_DNA"/>
</dbReference>
<comment type="caution">
    <text evidence="2">The sequence shown here is derived from an EMBL/GenBank/DDBJ whole genome shotgun (WGS) entry which is preliminary data.</text>
</comment>
<name>A0ABW4RLT7_9BACL</name>
<evidence type="ECO:0000259" key="1">
    <source>
        <dbReference type="Pfam" id="PF14399"/>
    </source>
</evidence>
<reference evidence="3" key="1">
    <citation type="journal article" date="2019" name="Int. J. Syst. Evol. Microbiol.">
        <title>The Global Catalogue of Microorganisms (GCM) 10K type strain sequencing project: providing services to taxonomists for standard genome sequencing and annotation.</title>
        <authorList>
            <consortium name="The Broad Institute Genomics Platform"/>
            <consortium name="The Broad Institute Genome Sequencing Center for Infectious Disease"/>
            <person name="Wu L."/>
            <person name="Ma J."/>
        </authorList>
    </citation>
    <scope>NUCLEOTIDE SEQUENCE [LARGE SCALE GENOMIC DNA]</scope>
    <source>
        <strain evidence="3">CCUG 54950</strain>
    </source>
</reference>
<organism evidence="2 3">
    <name type="scientific">Paenibacillus wenxiniae</name>
    <dbReference type="NCBI Taxonomy" id="1636843"/>
    <lineage>
        <taxon>Bacteria</taxon>
        <taxon>Bacillati</taxon>
        <taxon>Bacillota</taxon>
        <taxon>Bacilli</taxon>
        <taxon>Bacillales</taxon>
        <taxon>Paenibacillaceae</taxon>
        <taxon>Paenibacillus</taxon>
    </lineage>
</organism>
<dbReference type="InterPro" id="IPR026935">
    <property type="entry name" value="BtrH_N"/>
</dbReference>
<protein>
    <submittedName>
        <fullName evidence="2">BtrH N-terminal domain-containing protein</fullName>
    </submittedName>
</protein>
<sequence length="349" mass="40123">MPQSHRIPLKPLQGFDWSSLTGNAASAAAYFSSDYMYAFADAWTFSCFTEYGNKAVPSLGQESVLYNTSYDQILKCTGLDYRMERHLPAEEALTMIRIELAQGHPVLVKGDTYYCPWFPADYGRLHRSHFYLITGYDDLTNHLFCTDVAYMTYHQAQSVSDFSLGFAGDLLTIQQNQDQYSLPSQLPDLYEVLTRRATNNLGLGDEAHSVFDSMRHMADSFIELDRLYIEQQHHASDMNLLNLELLYIIQARIQFLHLLEQKRASKDSFMEQIVNAFHETVRSWTLVRTAYLRSFEPRVPREPLLNSIAEHIRAIAALEQSTAESILHGNRLRDIMHGYEQQSRPAAER</sequence>
<gene>
    <name evidence="2" type="ORF">ACFSC9_14285</name>
</gene>
<dbReference type="RefSeq" id="WP_347326179.1">
    <property type="nucleotide sequence ID" value="NZ_JBCGUH010000009.1"/>
</dbReference>
<evidence type="ECO:0000313" key="2">
    <source>
        <dbReference type="EMBL" id="MFD1886694.1"/>
    </source>
</evidence>
<feature type="domain" description="Butirosin biosynthesis protein H N-terminal" evidence="1">
    <location>
        <begin position="36"/>
        <end position="144"/>
    </location>
</feature>
<dbReference type="Proteomes" id="UP001597233">
    <property type="component" value="Unassembled WGS sequence"/>
</dbReference>
<dbReference type="Pfam" id="PF14399">
    <property type="entry name" value="BtrH_N"/>
    <property type="match status" value="1"/>
</dbReference>
<proteinExistence type="predicted"/>
<accession>A0ABW4RLT7</accession>